<proteinExistence type="predicted"/>
<dbReference type="AlphaFoldDB" id="A0AAW1U9P8"/>
<gene>
    <name evidence="2" type="ORF">WA026_019290</name>
</gene>
<dbReference type="EMBL" id="JARQZJ010000043">
    <property type="protein sequence ID" value="KAK9877620.1"/>
    <property type="molecule type" value="Genomic_DNA"/>
</dbReference>
<sequence length="118" mass="13196">MIDQSNRAGPSGAYSPDGTIELHDGWTTDDASTAWRSYLPQPVRTLFRRVLRTPSVRSSIARHNDYGHRNMQLLNVIILCTKCKCSAPVIPINNIPFLFVDVDGQRSQRKNGSLALTQ</sequence>
<name>A0AAW1U9P8_9CUCU</name>
<accession>A0AAW1U9P8</accession>
<comment type="caution">
    <text evidence="2">The sequence shown here is derived from an EMBL/GenBank/DDBJ whole genome shotgun (WGS) entry which is preliminary data.</text>
</comment>
<evidence type="ECO:0000313" key="3">
    <source>
        <dbReference type="Proteomes" id="UP001431783"/>
    </source>
</evidence>
<feature type="region of interest" description="Disordered" evidence="1">
    <location>
        <begin position="1"/>
        <end position="20"/>
    </location>
</feature>
<reference evidence="2 3" key="1">
    <citation type="submission" date="2023-03" db="EMBL/GenBank/DDBJ databases">
        <title>Genome insight into feeding habits of ladybird beetles.</title>
        <authorList>
            <person name="Li H.-S."/>
            <person name="Huang Y.-H."/>
            <person name="Pang H."/>
        </authorList>
    </citation>
    <scope>NUCLEOTIDE SEQUENCE [LARGE SCALE GENOMIC DNA]</scope>
    <source>
        <strain evidence="2">SYSU_2023b</strain>
        <tissue evidence="2">Whole body</tissue>
    </source>
</reference>
<dbReference type="Proteomes" id="UP001431783">
    <property type="component" value="Unassembled WGS sequence"/>
</dbReference>
<organism evidence="2 3">
    <name type="scientific">Henosepilachna vigintioctopunctata</name>
    <dbReference type="NCBI Taxonomy" id="420089"/>
    <lineage>
        <taxon>Eukaryota</taxon>
        <taxon>Metazoa</taxon>
        <taxon>Ecdysozoa</taxon>
        <taxon>Arthropoda</taxon>
        <taxon>Hexapoda</taxon>
        <taxon>Insecta</taxon>
        <taxon>Pterygota</taxon>
        <taxon>Neoptera</taxon>
        <taxon>Endopterygota</taxon>
        <taxon>Coleoptera</taxon>
        <taxon>Polyphaga</taxon>
        <taxon>Cucujiformia</taxon>
        <taxon>Coccinelloidea</taxon>
        <taxon>Coccinellidae</taxon>
        <taxon>Epilachninae</taxon>
        <taxon>Epilachnini</taxon>
        <taxon>Henosepilachna</taxon>
    </lineage>
</organism>
<protein>
    <submittedName>
        <fullName evidence="2">Uncharacterized protein</fullName>
    </submittedName>
</protein>
<keyword evidence="3" id="KW-1185">Reference proteome</keyword>
<evidence type="ECO:0000313" key="2">
    <source>
        <dbReference type="EMBL" id="KAK9877620.1"/>
    </source>
</evidence>
<evidence type="ECO:0000256" key="1">
    <source>
        <dbReference type="SAM" id="MobiDB-lite"/>
    </source>
</evidence>